<evidence type="ECO:0000313" key="19">
    <source>
        <dbReference type="Proteomes" id="UP000731465"/>
    </source>
</evidence>
<evidence type="ECO:0000256" key="8">
    <source>
        <dbReference type="ARBA" id="ARBA00022490"/>
    </source>
</evidence>
<evidence type="ECO:0000256" key="14">
    <source>
        <dbReference type="HAMAP-Rule" id="MF_00052"/>
    </source>
</evidence>
<dbReference type="InterPro" id="IPR022898">
    <property type="entry name" value="RNase_HII"/>
</dbReference>
<feature type="binding site" evidence="14 15">
    <location>
        <position position="115"/>
    </location>
    <ligand>
        <name>a divalent metal cation</name>
        <dbReference type="ChEBI" id="CHEBI:60240"/>
    </ligand>
</feature>
<dbReference type="NCBIfam" id="NF000595">
    <property type="entry name" value="PRK00015.1-3"/>
    <property type="match status" value="1"/>
</dbReference>
<proteinExistence type="inferred from homology"/>
<evidence type="ECO:0000256" key="10">
    <source>
        <dbReference type="ARBA" id="ARBA00022723"/>
    </source>
</evidence>
<dbReference type="InterPro" id="IPR012337">
    <property type="entry name" value="RNaseH-like_sf"/>
</dbReference>
<keyword evidence="9 14" id="KW-0540">Nuclease</keyword>
<reference evidence="18 19" key="1">
    <citation type="submission" date="2021-03" db="EMBL/GenBank/DDBJ databases">
        <title>Succinivibrio sp. nov. isolated from feces of cow.</title>
        <authorList>
            <person name="Choi J.-Y."/>
        </authorList>
    </citation>
    <scope>NUCLEOTIDE SEQUENCE [LARGE SCALE GENOMIC DNA]</scope>
    <source>
        <strain evidence="18 19">AGMB01872</strain>
    </source>
</reference>
<evidence type="ECO:0000256" key="13">
    <source>
        <dbReference type="ARBA" id="ARBA00023211"/>
    </source>
</evidence>
<evidence type="ECO:0000256" key="12">
    <source>
        <dbReference type="ARBA" id="ARBA00022801"/>
    </source>
</evidence>
<evidence type="ECO:0000313" key="18">
    <source>
        <dbReference type="EMBL" id="MBW7569755.1"/>
    </source>
</evidence>
<dbReference type="EC" id="3.1.26.4" evidence="6 14"/>
<dbReference type="SUPFAM" id="SSF53098">
    <property type="entry name" value="Ribonuclease H-like"/>
    <property type="match status" value="1"/>
</dbReference>
<feature type="binding site" evidence="14 15">
    <location>
        <position position="23"/>
    </location>
    <ligand>
        <name>a divalent metal cation</name>
        <dbReference type="ChEBI" id="CHEBI:60240"/>
    </ligand>
</feature>
<comment type="subcellular location">
    <subcellularLocation>
        <location evidence="4 14">Cytoplasm</location>
    </subcellularLocation>
</comment>
<protein>
    <recommendedName>
        <fullName evidence="7 14">Ribonuclease HII</fullName>
        <shortName evidence="14">RNase HII</shortName>
        <ecNumber evidence="6 14">3.1.26.4</ecNumber>
    </recommendedName>
</protein>
<evidence type="ECO:0000256" key="4">
    <source>
        <dbReference type="ARBA" id="ARBA00004496"/>
    </source>
</evidence>
<keyword evidence="11 14" id="KW-0255">Endonuclease</keyword>
<dbReference type="InterPro" id="IPR024567">
    <property type="entry name" value="RNase_HII/HIII_dom"/>
</dbReference>
<keyword evidence="8 14" id="KW-0963">Cytoplasm</keyword>
<dbReference type="RefSeq" id="WP_219936748.1">
    <property type="nucleotide sequence ID" value="NZ_JAGFNY010000004.1"/>
</dbReference>
<dbReference type="NCBIfam" id="NF000596">
    <property type="entry name" value="PRK00015.1-4"/>
    <property type="match status" value="1"/>
</dbReference>
<evidence type="ECO:0000256" key="1">
    <source>
        <dbReference type="ARBA" id="ARBA00000077"/>
    </source>
</evidence>
<evidence type="ECO:0000256" key="3">
    <source>
        <dbReference type="ARBA" id="ARBA00004065"/>
    </source>
</evidence>
<dbReference type="Gene3D" id="3.30.420.10">
    <property type="entry name" value="Ribonuclease H-like superfamily/Ribonuclease H"/>
    <property type="match status" value="1"/>
</dbReference>
<comment type="similarity">
    <text evidence="5 14 16">Belongs to the RNase HII family.</text>
</comment>
<feature type="domain" description="RNase H type-2" evidence="17">
    <location>
        <begin position="17"/>
        <end position="207"/>
    </location>
</feature>
<evidence type="ECO:0000256" key="6">
    <source>
        <dbReference type="ARBA" id="ARBA00012180"/>
    </source>
</evidence>
<keyword evidence="12 14" id="KW-0378">Hydrolase</keyword>
<dbReference type="EMBL" id="JAGFNY010000004">
    <property type="protein sequence ID" value="MBW7569755.1"/>
    <property type="molecule type" value="Genomic_DNA"/>
</dbReference>
<dbReference type="PANTHER" id="PTHR10954">
    <property type="entry name" value="RIBONUCLEASE H2 SUBUNIT A"/>
    <property type="match status" value="1"/>
</dbReference>
<sequence>MKKELPPFEYPIDPNHYCICGVDEAGRGPLMGNVVAACVILDRNNPIEGLNDSKKLSEKKRDLLEPVIKEKALAYGIGICTPQEIDSLNILNASLEAMKRAYLNMNRNCHLMLVDGNKTPKDLPIKMEAVVKGDARVAEIAAASILAKVERDRQMYELDRKYPEYEFAKHKGYPTARHLELLKTLPILDFYRKSYSPIKKILMSSSDHTVL</sequence>
<keyword evidence="10 14" id="KW-0479">Metal-binding</keyword>
<evidence type="ECO:0000259" key="17">
    <source>
        <dbReference type="PROSITE" id="PS51975"/>
    </source>
</evidence>
<evidence type="ECO:0000256" key="15">
    <source>
        <dbReference type="PROSITE-ProRule" id="PRU01319"/>
    </source>
</evidence>
<dbReference type="PANTHER" id="PTHR10954:SF18">
    <property type="entry name" value="RIBONUCLEASE HII"/>
    <property type="match status" value="1"/>
</dbReference>
<accession>A0ABS7DEN1</accession>
<evidence type="ECO:0000256" key="7">
    <source>
        <dbReference type="ARBA" id="ARBA00019179"/>
    </source>
</evidence>
<evidence type="ECO:0000256" key="5">
    <source>
        <dbReference type="ARBA" id="ARBA00007383"/>
    </source>
</evidence>
<dbReference type="GO" id="GO:0004523">
    <property type="term" value="F:RNA-DNA hybrid ribonuclease activity"/>
    <property type="evidence" value="ECO:0007669"/>
    <property type="project" value="UniProtKB-EC"/>
</dbReference>
<comment type="caution">
    <text evidence="18">The sequence shown here is derived from an EMBL/GenBank/DDBJ whole genome shotgun (WGS) entry which is preliminary data.</text>
</comment>
<dbReference type="InterPro" id="IPR001352">
    <property type="entry name" value="RNase_HII/HIII"/>
</dbReference>
<dbReference type="Proteomes" id="UP000731465">
    <property type="component" value="Unassembled WGS sequence"/>
</dbReference>
<dbReference type="PROSITE" id="PS51975">
    <property type="entry name" value="RNASE_H_2"/>
    <property type="match status" value="1"/>
</dbReference>
<dbReference type="CDD" id="cd07182">
    <property type="entry name" value="RNase_HII_bacteria_HII_like"/>
    <property type="match status" value="1"/>
</dbReference>
<keyword evidence="13 14" id="KW-0464">Manganese</keyword>
<organism evidence="18 19">
    <name type="scientific">Succinivibrio faecicola</name>
    <dbReference type="NCBI Taxonomy" id="2820300"/>
    <lineage>
        <taxon>Bacteria</taxon>
        <taxon>Pseudomonadati</taxon>
        <taxon>Pseudomonadota</taxon>
        <taxon>Gammaproteobacteria</taxon>
        <taxon>Aeromonadales</taxon>
        <taxon>Succinivibrionaceae</taxon>
        <taxon>Succinivibrio</taxon>
    </lineage>
</organism>
<keyword evidence="19" id="KW-1185">Reference proteome</keyword>
<comment type="catalytic activity">
    <reaction evidence="1 14 15 16">
        <text>Endonucleolytic cleavage to 5'-phosphomonoester.</text>
        <dbReference type="EC" id="3.1.26.4"/>
    </reaction>
</comment>
<evidence type="ECO:0000256" key="16">
    <source>
        <dbReference type="RuleBase" id="RU003515"/>
    </source>
</evidence>
<dbReference type="HAMAP" id="MF_00052_B">
    <property type="entry name" value="RNase_HII_B"/>
    <property type="match status" value="1"/>
</dbReference>
<comment type="cofactor">
    <cofactor evidence="14 15">
        <name>Mn(2+)</name>
        <dbReference type="ChEBI" id="CHEBI:29035"/>
    </cofactor>
    <cofactor evidence="14 15">
        <name>Mg(2+)</name>
        <dbReference type="ChEBI" id="CHEBI:18420"/>
    </cofactor>
    <text evidence="14 15">Manganese or magnesium. Binds 1 divalent metal ion per monomer in the absence of substrate. May bind a second metal ion after substrate binding.</text>
</comment>
<evidence type="ECO:0000256" key="11">
    <source>
        <dbReference type="ARBA" id="ARBA00022759"/>
    </source>
</evidence>
<evidence type="ECO:0000256" key="2">
    <source>
        <dbReference type="ARBA" id="ARBA00001946"/>
    </source>
</evidence>
<dbReference type="Pfam" id="PF01351">
    <property type="entry name" value="RNase_HII"/>
    <property type="match status" value="1"/>
</dbReference>
<feature type="binding site" evidence="14 15">
    <location>
        <position position="24"/>
    </location>
    <ligand>
        <name>a divalent metal cation</name>
        <dbReference type="ChEBI" id="CHEBI:60240"/>
    </ligand>
</feature>
<dbReference type="InterPro" id="IPR036397">
    <property type="entry name" value="RNaseH_sf"/>
</dbReference>
<evidence type="ECO:0000256" key="9">
    <source>
        <dbReference type="ARBA" id="ARBA00022722"/>
    </source>
</evidence>
<comment type="cofactor">
    <cofactor evidence="2">
        <name>Mg(2+)</name>
        <dbReference type="ChEBI" id="CHEBI:18420"/>
    </cofactor>
</comment>
<gene>
    <name evidence="14 18" type="primary">rnhB</name>
    <name evidence="18" type="ORF">J5V48_02480</name>
</gene>
<comment type="function">
    <text evidence="3 14 16">Endonuclease that specifically degrades the RNA of RNA-DNA hybrids.</text>
</comment>
<name>A0ABS7DEN1_9GAMM</name>